<name>A0AAD1XZ40_EUPCR</name>
<gene>
    <name evidence="4" type="ORF">ECRASSUSDP1_LOCUS22785</name>
</gene>
<dbReference type="InterPro" id="IPR001841">
    <property type="entry name" value="Znf_RING"/>
</dbReference>
<feature type="transmembrane region" description="Helical" evidence="2">
    <location>
        <begin position="6"/>
        <end position="26"/>
    </location>
</feature>
<dbReference type="EMBL" id="CAMPGE010023385">
    <property type="protein sequence ID" value="CAI2381331.1"/>
    <property type="molecule type" value="Genomic_DNA"/>
</dbReference>
<dbReference type="Pfam" id="PF13920">
    <property type="entry name" value="zf-C3HC4_3"/>
    <property type="match status" value="1"/>
</dbReference>
<evidence type="ECO:0000256" key="2">
    <source>
        <dbReference type="SAM" id="Phobius"/>
    </source>
</evidence>
<keyword evidence="1" id="KW-0479">Metal-binding</keyword>
<dbReference type="Gene3D" id="3.30.40.10">
    <property type="entry name" value="Zinc/RING finger domain, C3HC4 (zinc finger)"/>
    <property type="match status" value="1"/>
</dbReference>
<feature type="transmembrane region" description="Helical" evidence="2">
    <location>
        <begin position="157"/>
        <end position="178"/>
    </location>
</feature>
<protein>
    <recommendedName>
        <fullName evidence="3">RING-type domain-containing protein</fullName>
    </recommendedName>
</protein>
<accession>A0AAD1XZ40</accession>
<dbReference type="Proteomes" id="UP001295684">
    <property type="component" value="Unassembled WGS sequence"/>
</dbReference>
<dbReference type="SUPFAM" id="SSF57850">
    <property type="entry name" value="RING/U-box"/>
    <property type="match status" value="1"/>
</dbReference>
<dbReference type="AlphaFoldDB" id="A0AAD1XZ40"/>
<sequence>MEGLHTEVAILFSLTSMTIFGIALVLNRKGFLSWKHLGGYCKNQNRALNSKNQEGLHQNANYRSQECFICLTEVMHKVVLPCSHTFCGQCTMNIHIHNGKIDCPLCRKPVPIIYTKFHQSEDPELYEEIQVYNEQYRLGSCLRKPIGKFQRYMRIRFGLHPSIVTTIGIILSLCISLICLLPLLTLFTISSIKRLGILLIILTVSKMLKLN</sequence>
<organism evidence="4 5">
    <name type="scientific">Euplotes crassus</name>
    <dbReference type="NCBI Taxonomy" id="5936"/>
    <lineage>
        <taxon>Eukaryota</taxon>
        <taxon>Sar</taxon>
        <taxon>Alveolata</taxon>
        <taxon>Ciliophora</taxon>
        <taxon>Intramacronucleata</taxon>
        <taxon>Spirotrichea</taxon>
        <taxon>Hypotrichia</taxon>
        <taxon>Euplotida</taxon>
        <taxon>Euplotidae</taxon>
        <taxon>Moneuplotes</taxon>
    </lineage>
</organism>
<keyword evidence="2" id="KW-0472">Membrane</keyword>
<keyword evidence="5" id="KW-1185">Reference proteome</keyword>
<dbReference type="GO" id="GO:0061630">
    <property type="term" value="F:ubiquitin protein ligase activity"/>
    <property type="evidence" value="ECO:0007669"/>
    <property type="project" value="InterPro"/>
</dbReference>
<dbReference type="PANTHER" id="PTHR22894">
    <property type="entry name" value="RING-TYPE DOMAIN-CONTAINING PROTEIN"/>
    <property type="match status" value="1"/>
</dbReference>
<feature type="domain" description="RING-type" evidence="3">
    <location>
        <begin position="67"/>
        <end position="107"/>
    </location>
</feature>
<dbReference type="GO" id="GO:0008270">
    <property type="term" value="F:zinc ion binding"/>
    <property type="evidence" value="ECO:0007669"/>
    <property type="project" value="UniProtKB-KW"/>
</dbReference>
<dbReference type="SMART" id="SM00184">
    <property type="entry name" value="RING"/>
    <property type="match status" value="1"/>
</dbReference>
<feature type="transmembrane region" description="Helical" evidence="2">
    <location>
        <begin position="184"/>
        <end position="204"/>
    </location>
</feature>
<evidence type="ECO:0000256" key="1">
    <source>
        <dbReference type="PROSITE-ProRule" id="PRU00175"/>
    </source>
</evidence>
<dbReference type="PANTHER" id="PTHR22894:SF5">
    <property type="entry name" value="RING-TYPE DOMAIN-CONTAINING PROTEIN"/>
    <property type="match status" value="1"/>
</dbReference>
<reference evidence="4" key="1">
    <citation type="submission" date="2023-07" db="EMBL/GenBank/DDBJ databases">
        <authorList>
            <consortium name="AG Swart"/>
            <person name="Singh M."/>
            <person name="Singh A."/>
            <person name="Seah K."/>
            <person name="Emmerich C."/>
        </authorList>
    </citation>
    <scope>NUCLEOTIDE SEQUENCE</scope>
    <source>
        <strain evidence="4">DP1</strain>
    </source>
</reference>
<evidence type="ECO:0000259" key="3">
    <source>
        <dbReference type="PROSITE" id="PS50089"/>
    </source>
</evidence>
<keyword evidence="2" id="KW-0812">Transmembrane</keyword>
<keyword evidence="2" id="KW-1133">Transmembrane helix</keyword>
<evidence type="ECO:0000313" key="4">
    <source>
        <dbReference type="EMBL" id="CAI2381331.1"/>
    </source>
</evidence>
<keyword evidence="1" id="KW-0863">Zinc-finger</keyword>
<dbReference type="InterPro" id="IPR013083">
    <property type="entry name" value="Znf_RING/FYVE/PHD"/>
</dbReference>
<comment type="caution">
    <text evidence="4">The sequence shown here is derived from an EMBL/GenBank/DDBJ whole genome shotgun (WGS) entry which is preliminary data.</text>
</comment>
<dbReference type="InterPro" id="IPR038896">
    <property type="entry name" value="RNF170"/>
</dbReference>
<keyword evidence="1" id="KW-0862">Zinc</keyword>
<evidence type="ECO:0000313" key="5">
    <source>
        <dbReference type="Proteomes" id="UP001295684"/>
    </source>
</evidence>
<dbReference type="PROSITE" id="PS50089">
    <property type="entry name" value="ZF_RING_2"/>
    <property type="match status" value="1"/>
</dbReference>
<proteinExistence type="predicted"/>